<sequence length="202" mass="21337">MQRIILHWTGGGYQPGPADLSHYHYIIDGSGALCAGQFPVRANQPPLQPGRYAAHTLNANSGAIGLALAAMKGARQQPFHPGPAPVRPTQLTALAGLCAALLHEYGIPLRRETVLTHAEVQPVLGIVQRGKWDITWLPGMERPGDPVLAGDRLRQMIGVAWQKGAALPPGLRPLAGGGSAEQKTREAAAAAAVQQNPGEGRR</sequence>
<dbReference type="InterPro" id="IPR002502">
    <property type="entry name" value="Amidase_domain"/>
</dbReference>
<feature type="compositionally biased region" description="Polar residues" evidence="1">
    <location>
        <begin position="193"/>
        <end position="202"/>
    </location>
</feature>
<evidence type="ECO:0000259" key="2">
    <source>
        <dbReference type="Pfam" id="PF01510"/>
    </source>
</evidence>
<evidence type="ECO:0000313" key="4">
    <source>
        <dbReference type="Proteomes" id="UP001198571"/>
    </source>
</evidence>
<dbReference type="Gene3D" id="3.40.80.10">
    <property type="entry name" value="Peptidoglycan recognition protein-like"/>
    <property type="match status" value="1"/>
</dbReference>
<dbReference type="RefSeq" id="WP_226935146.1">
    <property type="nucleotide sequence ID" value="NZ_JACDXX010000007.1"/>
</dbReference>
<keyword evidence="4" id="KW-1185">Reference proteome</keyword>
<comment type="caution">
    <text evidence="3">The sequence shown here is derived from an EMBL/GenBank/DDBJ whole genome shotgun (WGS) entry which is preliminary data.</text>
</comment>
<dbReference type="InterPro" id="IPR036505">
    <property type="entry name" value="Amidase/PGRP_sf"/>
</dbReference>
<gene>
    <name evidence="3" type="ORF">H0485_09565</name>
</gene>
<protein>
    <submittedName>
        <fullName evidence="3">N-acetylmuramoyl-L-alanine amidase</fullName>
    </submittedName>
</protein>
<dbReference type="SUPFAM" id="SSF55846">
    <property type="entry name" value="N-acetylmuramoyl-L-alanine amidase-like"/>
    <property type="match status" value="1"/>
</dbReference>
<name>A0ABS8CLI6_9RHOB</name>
<dbReference type="Proteomes" id="UP001198571">
    <property type="component" value="Unassembled WGS sequence"/>
</dbReference>
<evidence type="ECO:0000313" key="3">
    <source>
        <dbReference type="EMBL" id="MCB5410244.1"/>
    </source>
</evidence>
<dbReference type="Pfam" id="PF01510">
    <property type="entry name" value="Amidase_2"/>
    <property type="match status" value="1"/>
</dbReference>
<feature type="domain" description="N-acetylmuramoyl-L-alanine amidase" evidence="2">
    <location>
        <begin position="2"/>
        <end position="120"/>
    </location>
</feature>
<feature type="region of interest" description="Disordered" evidence="1">
    <location>
        <begin position="170"/>
        <end position="202"/>
    </location>
</feature>
<proteinExistence type="predicted"/>
<accession>A0ABS8CLI6</accession>
<evidence type="ECO:0000256" key="1">
    <source>
        <dbReference type="SAM" id="MobiDB-lite"/>
    </source>
</evidence>
<organism evidence="3 4">
    <name type="scientific">Pseudogemmobacter faecipullorum</name>
    <dbReference type="NCBI Taxonomy" id="2755041"/>
    <lineage>
        <taxon>Bacteria</taxon>
        <taxon>Pseudomonadati</taxon>
        <taxon>Pseudomonadota</taxon>
        <taxon>Alphaproteobacteria</taxon>
        <taxon>Rhodobacterales</taxon>
        <taxon>Paracoccaceae</taxon>
        <taxon>Pseudogemmobacter</taxon>
    </lineage>
</organism>
<dbReference type="EMBL" id="JACDXX010000007">
    <property type="protein sequence ID" value="MCB5410244.1"/>
    <property type="molecule type" value="Genomic_DNA"/>
</dbReference>
<reference evidence="3 4" key="1">
    <citation type="submission" date="2020-07" db="EMBL/GenBank/DDBJ databases">
        <title>Pseudogemmobacter sp. nov., isolated from poultry manure in Taiwan.</title>
        <authorList>
            <person name="Lin S.-Y."/>
            <person name="Tang Y.-S."/>
            <person name="Young C.-C."/>
        </authorList>
    </citation>
    <scope>NUCLEOTIDE SEQUENCE [LARGE SCALE GENOMIC DNA]</scope>
    <source>
        <strain evidence="3 4">CC-YST710</strain>
    </source>
</reference>